<comment type="similarity">
    <text evidence="1 2">Belongs to the UPF0178 family.</text>
</comment>
<dbReference type="AlphaFoldDB" id="F4GHZ9"/>
<reference evidence="3 4" key="2">
    <citation type="journal article" date="2012" name="Stand. Genomic Sci.">
        <title>Complete genome sequence of the termite hindgut bacterium Spirochaeta coccoides type strain (SPN1(T)), reclassification in the genus Sphaerochaeta as Sphaerochaeta coccoides comb. nov. and emendations of the family Spirochaetaceae and the genus Sphaerochaeta.</title>
        <authorList>
            <person name="Abt B."/>
            <person name="Han C."/>
            <person name="Scheuner C."/>
            <person name="Lu M."/>
            <person name="Lapidus A."/>
            <person name="Nolan M."/>
            <person name="Lucas S."/>
            <person name="Hammon N."/>
            <person name="Deshpande S."/>
            <person name="Cheng J.F."/>
            <person name="Tapia R."/>
            <person name="Goodwin L.A."/>
            <person name="Pitluck S."/>
            <person name="Liolios K."/>
            <person name="Pagani I."/>
            <person name="Ivanova N."/>
            <person name="Mavromatis K."/>
            <person name="Mikhailova N."/>
            <person name="Huntemann M."/>
            <person name="Pati A."/>
            <person name="Chen A."/>
            <person name="Palaniappan K."/>
            <person name="Land M."/>
            <person name="Hauser L."/>
            <person name="Brambilla E.M."/>
            <person name="Rohde M."/>
            <person name="Spring S."/>
            <person name="Gronow S."/>
            <person name="Goker M."/>
            <person name="Woyke T."/>
            <person name="Bristow J."/>
            <person name="Eisen J.A."/>
            <person name="Markowitz V."/>
            <person name="Hugenholtz P."/>
            <person name="Kyrpides N.C."/>
            <person name="Klenk H.P."/>
            <person name="Detter J.C."/>
        </authorList>
    </citation>
    <scope>NUCLEOTIDE SEQUENCE [LARGE SCALE GENOMIC DNA]</scope>
    <source>
        <strain evidence="4">ATCC BAA-1237 / DSM 17374 / SPN1</strain>
    </source>
</reference>
<dbReference type="KEGG" id="scc:Spico_0888"/>
<accession>F4GHZ9</accession>
<name>F4GHZ9_PARC1</name>
<dbReference type="PANTHER" id="PTHR35146:SF1">
    <property type="entry name" value="UPF0178 PROTEIN YAII"/>
    <property type="match status" value="1"/>
</dbReference>
<sequence length="202" mass="22144">MVPSVSLDVPVALWVDADSCPRQLRVILLRAAMRAGVRAVFVADRKLPDVMEAIASHTHVLRELIMEDKPGIDKSDLRQIKSPVMMIVVTSGTDSADEYIVSHAEVGMIAVTRDVPLAARLARRGVTVLDDRGGVYDASTVGERLSSRNMMTDLREAGIFAERTRRMTTADIQSFAAALDTRLSALLREHPSLCLVPPVRLN</sequence>
<dbReference type="PANTHER" id="PTHR35146">
    <property type="entry name" value="UPF0178 PROTEIN YAII"/>
    <property type="match status" value="1"/>
</dbReference>
<proteinExistence type="inferred from homology"/>
<dbReference type="InterPro" id="IPR003791">
    <property type="entry name" value="UPF0178"/>
</dbReference>
<dbReference type="Proteomes" id="UP000007939">
    <property type="component" value="Chromosome"/>
</dbReference>
<evidence type="ECO:0000313" key="4">
    <source>
        <dbReference type="Proteomes" id="UP000007939"/>
    </source>
</evidence>
<dbReference type="Pfam" id="PF02639">
    <property type="entry name" value="DUF188"/>
    <property type="match status" value="1"/>
</dbReference>
<evidence type="ECO:0000256" key="1">
    <source>
        <dbReference type="ARBA" id="ARBA00008522"/>
    </source>
</evidence>
<dbReference type="OrthoDB" id="9798918at2"/>
<keyword evidence="4" id="KW-1185">Reference proteome</keyword>
<dbReference type="RefSeq" id="WP_013739508.1">
    <property type="nucleotide sequence ID" value="NC_015436.1"/>
</dbReference>
<protein>
    <recommendedName>
        <fullName evidence="2">UPF0178 protein Spico_0888</fullName>
    </recommendedName>
</protein>
<dbReference type="HOGENOM" id="CLU_106619_2_0_12"/>
<dbReference type="EMBL" id="CP002659">
    <property type="protein sequence ID" value="AEC02112.1"/>
    <property type="molecule type" value="Genomic_DNA"/>
</dbReference>
<reference evidence="4" key="1">
    <citation type="submission" date="2011-04" db="EMBL/GenBank/DDBJ databases">
        <title>The complete genome of Spirochaeta coccoides DSM 17374.</title>
        <authorList>
            <person name="Lucas S."/>
            <person name="Copeland A."/>
            <person name="Lapidus A."/>
            <person name="Bruce D."/>
            <person name="Goodwin L."/>
            <person name="Pitluck S."/>
            <person name="Peters L."/>
            <person name="Kyrpides N."/>
            <person name="Mavromatis K."/>
            <person name="Pagani I."/>
            <person name="Ivanova N."/>
            <person name="Ovchinnikova G."/>
            <person name="Lu M."/>
            <person name="Detter J.C."/>
            <person name="Tapia R."/>
            <person name="Han C."/>
            <person name="Land M."/>
            <person name="Hauser L."/>
            <person name="Markowitz V."/>
            <person name="Cheng J.-F."/>
            <person name="Hugenholtz P."/>
            <person name="Woyke T."/>
            <person name="Wu D."/>
            <person name="Spring S."/>
            <person name="Schroeder M."/>
            <person name="Brambilla E."/>
            <person name="Klenk H.-P."/>
            <person name="Eisen J.A."/>
        </authorList>
    </citation>
    <scope>NUCLEOTIDE SEQUENCE [LARGE SCALE GENOMIC DNA]</scope>
    <source>
        <strain evidence="4">ATCC BAA-1237 / DSM 17374 / SPN1</strain>
    </source>
</reference>
<evidence type="ECO:0000313" key="3">
    <source>
        <dbReference type="EMBL" id="AEC02112.1"/>
    </source>
</evidence>
<dbReference type="STRING" id="760011.Spico_0888"/>
<gene>
    <name evidence="3" type="ordered locus">Spico_0888</name>
</gene>
<dbReference type="eggNOG" id="COG1671">
    <property type="taxonomic scope" value="Bacteria"/>
</dbReference>
<organism evidence="3 4">
    <name type="scientific">Parasphaerochaeta coccoides (strain ATCC BAA-1237 / DSM 17374 / SPN1)</name>
    <name type="common">Sphaerochaeta coccoides</name>
    <dbReference type="NCBI Taxonomy" id="760011"/>
    <lineage>
        <taxon>Bacteria</taxon>
        <taxon>Pseudomonadati</taxon>
        <taxon>Spirochaetota</taxon>
        <taxon>Spirochaetia</taxon>
        <taxon>Spirochaetales</taxon>
        <taxon>Sphaerochaetaceae</taxon>
        <taxon>Parasphaerochaeta</taxon>
    </lineage>
</organism>
<evidence type="ECO:0000256" key="2">
    <source>
        <dbReference type="HAMAP-Rule" id="MF_00489"/>
    </source>
</evidence>
<dbReference type="HAMAP" id="MF_00489">
    <property type="entry name" value="UPF0178"/>
    <property type="match status" value="1"/>
</dbReference>